<keyword evidence="1" id="KW-0479">Metal-binding</keyword>
<protein>
    <submittedName>
        <fullName evidence="3">Glyoxalase bleomycin resistance dioxygenase</fullName>
    </submittedName>
</protein>
<feature type="domain" description="VOC" evidence="2">
    <location>
        <begin position="135"/>
        <end position="315"/>
    </location>
</feature>
<name>A0A2H4SGS1_CORMI</name>
<keyword evidence="3" id="KW-0223">Dioxygenase</keyword>
<dbReference type="GO" id="GO:0004462">
    <property type="term" value="F:lactoylglutathione lyase activity"/>
    <property type="evidence" value="ECO:0007669"/>
    <property type="project" value="InterPro"/>
</dbReference>
<dbReference type="InterPro" id="IPR029068">
    <property type="entry name" value="Glyas_Bleomycin-R_OHBP_Dase"/>
</dbReference>
<dbReference type="GO" id="GO:0051213">
    <property type="term" value="F:dioxygenase activity"/>
    <property type="evidence" value="ECO:0007669"/>
    <property type="project" value="UniProtKB-KW"/>
</dbReference>
<sequence length="316" mass="34276">MGEADRHIYPSLRGMAVARLGGVASTTSLARWTGTARSDEGLLGCQGAARRSEERLSADALQDRQNKGNLHRTHTDTYTHTYTHAYTFTMKFNSLFTLAQIPFVLGCATHIPRQGAPPIDLGSDAAADAATTGYFINHVSLNVRNLTASLAFYQAALGLRHIFTVRATPRLSVAYLGHAHGGRNGTRLPDGRASCCATRTTRRALVEMLFLDVPRRGIASPSEHTNAVGHLGVVVPDVVAAQARLEEQGVRLLKRVGEDTPTTGPLAVSQGFAPDVYRQVPPGEQRAIEAVLNEMNRRFIYAQDPDGNILEIQPQD</sequence>
<dbReference type="OrthoDB" id="16820at2759"/>
<dbReference type="InterPro" id="IPR004360">
    <property type="entry name" value="Glyas_Fos-R_dOase_dom"/>
</dbReference>
<evidence type="ECO:0000259" key="2">
    <source>
        <dbReference type="PROSITE" id="PS51819"/>
    </source>
</evidence>
<evidence type="ECO:0000313" key="3">
    <source>
        <dbReference type="EMBL" id="ATY62305.1"/>
    </source>
</evidence>
<evidence type="ECO:0000313" key="4">
    <source>
        <dbReference type="Proteomes" id="UP000323067"/>
    </source>
</evidence>
<dbReference type="Pfam" id="PF00903">
    <property type="entry name" value="Glyoxalase"/>
    <property type="match status" value="1"/>
</dbReference>
<reference evidence="3 4" key="1">
    <citation type="journal article" date="2017" name="BMC Genomics">
        <title>Chromosome level assembly and secondary metabolite potential of the parasitic fungus Cordyceps militaris.</title>
        <authorList>
            <person name="Kramer G.J."/>
            <person name="Nodwell J.R."/>
        </authorList>
    </citation>
    <scope>NUCLEOTIDE SEQUENCE [LARGE SCALE GENOMIC DNA]</scope>
    <source>
        <strain evidence="3 4">ATCC 34164</strain>
    </source>
</reference>
<dbReference type="CDD" id="cd06587">
    <property type="entry name" value="VOC"/>
    <property type="match status" value="1"/>
</dbReference>
<gene>
    <name evidence="3" type="ORF">A9K55_008357</name>
</gene>
<dbReference type="PROSITE" id="PS51819">
    <property type="entry name" value="VOC"/>
    <property type="match status" value="1"/>
</dbReference>
<dbReference type="EMBL" id="CP023324">
    <property type="protein sequence ID" value="ATY62305.1"/>
    <property type="molecule type" value="Genomic_DNA"/>
</dbReference>
<dbReference type="PANTHER" id="PTHR10374">
    <property type="entry name" value="LACTOYLGLUTATHIONE LYASE GLYOXALASE I"/>
    <property type="match status" value="1"/>
</dbReference>
<keyword evidence="3" id="KW-0560">Oxidoreductase</keyword>
<dbReference type="Proteomes" id="UP000323067">
    <property type="component" value="Chromosome vii"/>
</dbReference>
<dbReference type="GO" id="GO:0046872">
    <property type="term" value="F:metal ion binding"/>
    <property type="evidence" value="ECO:0007669"/>
    <property type="project" value="UniProtKB-KW"/>
</dbReference>
<dbReference type="InterPro" id="IPR018146">
    <property type="entry name" value="Glyoxalase_1_CS"/>
</dbReference>
<dbReference type="InterPro" id="IPR037523">
    <property type="entry name" value="VOC_core"/>
</dbReference>
<dbReference type="Gene3D" id="3.10.180.10">
    <property type="entry name" value="2,3-Dihydroxybiphenyl 1,2-Dioxygenase, domain 1"/>
    <property type="match status" value="1"/>
</dbReference>
<proteinExistence type="predicted"/>
<accession>A0A2H4SGS1</accession>
<organism evidence="3 4">
    <name type="scientific">Cordyceps militaris</name>
    <name type="common">Caterpillar fungus</name>
    <name type="synonym">Clavaria militaris</name>
    <dbReference type="NCBI Taxonomy" id="73501"/>
    <lineage>
        <taxon>Eukaryota</taxon>
        <taxon>Fungi</taxon>
        <taxon>Dikarya</taxon>
        <taxon>Ascomycota</taxon>
        <taxon>Pezizomycotina</taxon>
        <taxon>Sordariomycetes</taxon>
        <taxon>Hypocreomycetidae</taxon>
        <taxon>Hypocreales</taxon>
        <taxon>Cordycipitaceae</taxon>
        <taxon>Cordyceps</taxon>
    </lineage>
</organism>
<evidence type="ECO:0000256" key="1">
    <source>
        <dbReference type="ARBA" id="ARBA00022723"/>
    </source>
</evidence>
<dbReference type="AlphaFoldDB" id="A0A2H4SGS1"/>
<dbReference type="VEuPathDB" id="FungiDB:A9K55_008357"/>
<dbReference type="PANTHER" id="PTHR10374:SF19">
    <property type="entry name" value="LYASE (GLO1), PUTATIVE (AFU_ORTHOLOGUE AFUA_2G13550)-RELATED"/>
    <property type="match status" value="1"/>
</dbReference>
<dbReference type="SUPFAM" id="SSF54593">
    <property type="entry name" value="Glyoxalase/Bleomycin resistance protein/Dihydroxybiphenyl dioxygenase"/>
    <property type="match status" value="1"/>
</dbReference>
<dbReference type="PROSITE" id="PS00934">
    <property type="entry name" value="GLYOXALASE_I_1"/>
    <property type="match status" value="1"/>
</dbReference>
<dbReference type="VEuPathDB" id="FungiDB:CCM_01123"/>